<reference evidence="1 2" key="1">
    <citation type="journal article" date="2018" name="Sci. Rep.">
        <title>Genomic signatures of local adaptation to the degree of environmental predictability in rotifers.</title>
        <authorList>
            <person name="Franch-Gras L."/>
            <person name="Hahn C."/>
            <person name="Garcia-Roger E.M."/>
            <person name="Carmona M.J."/>
            <person name="Serra M."/>
            <person name="Gomez A."/>
        </authorList>
    </citation>
    <scope>NUCLEOTIDE SEQUENCE [LARGE SCALE GENOMIC DNA]</scope>
    <source>
        <strain evidence="1">HYR1</strain>
    </source>
</reference>
<gene>
    <name evidence="1" type="ORF">BpHYR1_053894</name>
</gene>
<protein>
    <submittedName>
        <fullName evidence="1">Uncharacterized protein</fullName>
    </submittedName>
</protein>
<comment type="caution">
    <text evidence="1">The sequence shown here is derived from an EMBL/GenBank/DDBJ whole genome shotgun (WGS) entry which is preliminary data.</text>
</comment>
<dbReference type="Proteomes" id="UP000276133">
    <property type="component" value="Unassembled WGS sequence"/>
</dbReference>
<keyword evidence="2" id="KW-1185">Reference proteome</keyword>
<accession>A0A3M7T1Z3</accession>
<evidence type="ECO:0000313" key="2">
    <source>
        <dbReference type="Proteomes" id="UP000276133"/>
    </source>
</evidence>
<organism evidence="1 2">
    <name type="scientific">Brachionus plicatilis</name>
    <name type="common">Marine rotifer</name>
    <name type="synonym">Brachionus muelleri</name>
    <dbReference type="NCBI Taxonomy" id="10195"/>
    <lineage>
        <taxon>Eukaryota</taxon>
        <taxon>Metazoa</taxon>
        <taxon>Spiralia</taxon>
        <taxon>Gnathifera</taxon>
        <taxon>Rotifera</taxon>
        <taxon>Eurotatoria</taxon>
        <taxon>Monogononta</taxon>
        <taxon>Pseudotrocha</taxon>
        <taxon>Ploima</taxon>
        <taxon>Brachionidae</taxon>
        <taxon>Brachionus</taxon>
    </lineage>
</organism>
<sequence>MLLSENVVNHQADDYDEIEAQKNFNKKLKNHLNEENINSLISLHLFSNRSDRSDLQIKFVQKCLRNHNLELNLKYPKALSQKTNFAKKKTKSIIISLGIYLEKLSLLATIINIE</sequence>
<proteinExistence type="predicted"/>
<dbReference type="EMBL" id="REGN01000442">
    <property type="protein sequence ID" value="RNA41860.1"/>
    <property type="molecule type" value="Genomic_DNA"/>
</dbReference>
<name>A0A3M7T1Z3_BRAPC</name>
<evidence type="ECO:0000313" key="1">
    <source>
        <dbReference type="EMBL" id="RNA41860.1"/>
    </source>
</evidence>
<dbReference type="AlphaFoldDB" id="A0A3M7T1Z3"/>